<dbReference type="EMBL" id="ML122367">
    <property type="protein sequence ID" value="RPD52375.1"/>
    <property type="molecule type" value="Genomic_DNA"/>
</dbReference>
<dbReference type="InterPro" id="IPR001790">
    <property type="entry name" value="Ribosomal_uL10"/>
</dbReference>
<dbReference type="Proteomes" id="UP000313359">
    <property type="component" value="Unassembled WGS sequence"/>
</dbReference>
<dbReference type="OrthoDB" id="10262308at2759"/>
<proteinExistence type="inferred from homology"/>
<evidence type="ECO:0000313" key="2">
    <source>
        <dbReference type="EMBL" id="RPD52375.1"/>
    </source>
</evidence>
<dbReference type="STRING" id="1328759.A0A5C2RPD1"/>
<protein>
    <submittedName>
        <fullName evidence="2">Uncharacterized protein</fullName>
    </submittedName>
</protein>
<evidence type="ECO:0000313" key="3">
    <source>
        <dbReference type="Proteomes" id="UP000313359"/>
    </source>
</evidence>
<accession>A0A5C2RPD1</accession>
<dbReference type="Pfam" id="PF00466">
    <property type="entry name" value="Ribosomal_L10"/>
    <property type="match status" value="1"/>
</dbReference>
<dbReference type="InterPro" id="IPR043141">
    <property type="entry name" value="Ribosomal_uL10-like_sf"/>
</dbReference>
<keyword evidence="3" id="KW-1185">Reference proteome</keyword>
<gene>
    <name evidence="2" type="ORF">L227DRAFT_617868</name>
</gene>
<comment type="similarity">
    <text evidence="1">Belongs to the universal ribosomal protein uL10 family.</text>
</comment>
<dbReference type="Gene3D" id="3.30.70.1730">
    <property type="match status" value="1"/>
</dbReference>
<dbReference type="AlphaFoldDB" id="A0A5C2RPD1"/>
<evidence type="ECO:0000256" key="1">
    <source>
        <dbReference type="ARBA" id="ARBA00008889"/>
    </source>
</evidence>
<reference evidence="2" key="1">
    <citation type="journal article" date="2018" name="Genome Biol. Evol.">
        <title>Genomics and development of Lentinus tigrinus, a white-rot wood-decaying mushroom with dimorphic fruiting bodies.</title>
        <authorList>
            <person name="Wu B."/>
            <person name="Xu Z."/>
            <person name="Knudson A."/>
            <person name="Carlson A."/>
            <person name="Chen N."/>
            <person name="Kovaka S."/>
            <person name="LaButti K."/>
            <person name="Lipzen A."/>
            <person name="Pennachio C."/>
            <person name="Riley R."/>
            <person name="Schakwitz W."/>
            <person name="Umezawa K."/>
            <person name="Ohm R.A."/>
            <person name="Grigoriev I.V."/>
            <person name="Nagy L.G."/>
            <person name="Gibbons J."/>
            <person name="Hibbett D."/>
        </authorList>
    </citation>
    <scope>NUCLEOTIDE SEQUENCE [LARGE SCALE GENOMIC DNA]</scope>
    <source>
        <strain evidence="2">ALCF2SS1-6</strain>
    </source>
</reference>
<sequence length="61" mass="7243">MKTFAAATVIKISSISREKKTKEHKRALIQEVQEHADKWQYCWLFEVTNMRNAHLKTARKL</sequence>
<organism evidence="2 3">
    <name type="scientific">Lentinus tigrinus ALCF2SS1-6</name>
    <dbReference type="NCBI Taxonomy" id="1328759"/>
    <lineage>
        <taxon>Eukaryota</taxon>
        <taxon>Fungi</taxon>
        <taxon>Dikarya</taxon>
        <taxon>Basidiomycota</taxon>
        <taxon>Agaricomycotina</taxon>
        <taxon>Agaricomycetes</taxon>
        <taxon>Polyporales</taxon>
        <taxon>Polyporaceae</taxon>
        <taxon>Lentinus</taxon>
    </lineage>
</organism>
<name>A0A5C2RPD1_9APHY</name>